<dbReference type="InterPro" id="IPR035992">
    <property type="entry name" value="Ricin_B-like_lectins"/>
</dbReference>
<name>A0A836BN38_9CHLO</name>
<gene>
    <name evidence="1" type="ORF">HYH03_018268</name>
</gene>
<protein>
    <recommendedName>
        <fullName evidence="3">Ricin B lectin domain-containing protein</fullName>
    </recommendedName>
</protein>
<dbReference type="Proteomes" id="UP000612055">
    <property type="component" value="Unassembled WGS sequence"/>
</dbReference>
<proteinExistence type="predicted"/>
<evidence type="ECO:0000313" key="1">
    <source>
        <dbReference type="EMBL" id="KAG2482831.1"/>
    </source>
</evidence>
<accession>A0A836BN38</accession>
<dbReference type="EMBL" id="JAEHOE010000200">
    <property type="protein sequence ID" value="KAG2482831.1"/>
    <property type="molecule type" value="Genomic_DNA"/>
</dbReference>
<comment type="caution">
    <text evidence="1">The sequence shown here is derived from an EMBL/GenBank/DDBJ whole genome shotgun (WGS) entry which is preliminary data.</text>
</comment>
<organism evidence="1 2">
    <name type="scientific">Edaphochlamys debaryana</name>
    <dbReference type="NCBI Taxonomy" id="47281"/>
    <lineage>
        <taxon>Eukaryota</taxon>
        <taxon>Viridiplantae</taxon>
        <taxon>Chlorophyta</taxon>
        <taxon>core chlorophytes</taxon>
        <taxon>Chlorophyceae</taxon>
        <taxon>CS clade</taxon>
        <taxon>Chlamydomonadales</taxon>
        <taxon>Chlamydomonadales incertae sedis</taxon>
        <taxon>Edaphochlamys</taxon>
    </lineage>
</organism>
<dbReference type="AlphaFoldDB" id="A0A836BN38"/>
<evidence type="ECO:0008006" key="3">
    <source>
        <dbReference type="Google" id="ProtNLM"/>
    </source>
</evidence>
<evidence type="ECO:0000313" key="2">
    <source>
        <dbReference type="Proteomes" id="UP000612055"/>
    </source>
</evidence>
<reference evidence="1" key="1">
    <citation type="journal article" date="2020" name="bioRxiv">
        <title>Comparative genomics of Chlamydomonas.</title>
        <authorList>
            <person name="Craig R.J."/>
            <person name="Hasan A.R."/>
            <person name="Ness R.W."/>
            <person name="Keightley P.D."/>
        </authorList>
    </citation>
    <scope>NUCLEOTIDE SEQUENCE</scope>
    <source>
        <strain evidence="1">CCAP 11/70</strain>
    </source>
</reference>
<sequence length="332" mass="36659">MRLAFRRHRCKSVKEGYNILPKRNFDTSKDGVSKATDMDSALALCNADARCTAFNALGYWTTGEVEWKDDDMMCSYEKIGTCVDGKSCTTFGGASGTCTDGVCVASAYAKAVYVAGGENGDLFMSCEVYSKKCVTKNSKTSATWFVWNADWQLQVPGTRLCLNNLGRSSEVALASCEDAGPNSRWWLYHDEYLQTFENNPLYYGGNGAKAAVKLREIHCMDWQCLWRLVDEQGTPLRAPCPYRHDWATRPYLHFWYKVGTPKGGKAATADKAEEACAADSSCTAFNDAGYWLTQEIKNPLAPKAGMCTYVQHVEASDRGVVFVEVEGMSGSS</sequence>
<keyword evidence="2" id="KW-1185">Reference proteome</keyword>
<dbReference type="SUPFAM" id="SSF50370">
    <property type="entry name" value="Ricin B-like lectins"/>
    <property type="match status" value="1"/>
</dbReference>